<accession>A0AAD9L134</accession>
<feature type="coiled-coil region" evidence="4">
    <location>
        <begin position="661"/>
        <end position="772"/>
    </location>
</feature>
<proteinExistence type="predicted"/>
<keyword evidence="3 4" id="KW-0175">Coiled coil</keyword>
<dbReference type="PANTHER" id="PTHR23311:SF5">
    <property type="entry name" value="CENTROSOMAL PROTEIN OF 72 KDA"/>
    <property type="match status" value="1"/>
</dbReference>
<dbReference type="InterPro" id="IPR001611">
    <property type="entry name" value="Leu-rich_rpt"/>
</dbReference>
<feature type="compositionally biased region" description="Basic residues" evidence="5">
    <location>
        <begin position="1"/>
        <end position="10"/>
    </location>
</feature>
<dbReference type="Pfam" id="PF14580">
    <property type="entry name" value="LRR_9"/>
    <property type="match status" value="1"/>
</dbReference>
<keyword evidence="1" id="KW-0433">Leucine-rich repeat</keyword>
<evidence type="ECO:0000256" key="2">
    <source>
        <dbReference type="ARBA" id="ARBA00022737"/>
    </source>
</evidence>
<organism evidence="6 7">
    <name type="scientific">Ridgeia piscesae</name>
    <name type="common">Tubeworm</name>
    <dbReference type="NCBI Taxonomy" id="27915"/>
    <lineage>
        <taxon>Eukaryota</taxon>
        <taxon>Metazoa</taxon>
        <taxon>Spiralia</taxon>
        <taxon>Lophotrochozoa</taxon>
        <taxon>Annelida</taxon>
        <taxon>Polychaeta</taxon>
        <taxon>Sedentaria</taxon>
        <taxon>Canalipalpata</taxon>
        <taxon>Sabellida</taxon>
        <taxon>Siboglinidae</taxon>
        <taxon>Ridgeia</taxon>
    </lineage>
</organism>
<feature type="compositionally biased region" description="Polar residues" evidence="5">
    <location>
        <begin position="16"/>
        <end position="26"/>
    </location>
</feature>
<dbReference type="PANTHER" id="PTHR23311">
    <property type="entry name" value="HEAT SHOCK REGULATED 2"/>
    <property type="match status" value="1"/>
</dbReference>
<feature type="region of interest" description="Disordered" evidence="5">
    <location>
        <begin position="478"/>
        <end position="500"/>
    </location>
</feature>
<protein>
    <recommendedName>
        <fullName evidence="8">Centrosomal protein of 72 kDa</fullName>
    </recommendedName>
</protein>
<evidence type="ECO:0000256" key="5">
    <source>
        <dbReference type="SAM" id="MobiDB-lite"/>
    </source>
</evidence>
<dbReference type="Gene3D" id="3.80.10.10">
    <property type="entry name" value="Ribonuclease Inhibitor"/>
    <property type="match status" value="1"/>
</dbReference>
<dbReference type="PROSITE" id="PS51450">
    <property type="entry name" value="LRR"/>
    <property type="match status" value="1"/>
</dbReference>
<dbReference type="InterPro" id="IPR032675">
    <property type="entry name" value="LRR_dom_sf"/>
</dbReference>
<evidence type="ECO:0000313" key="6">
    <source>
        <dbReference type="EMBL" id="KAK2181317.1"/>
    </source>
</evidence>
<evidence type="ECO:0000256" key="1">
    <source>
        <dbReference type="ARBA" id="ARBA00022614"/>
    </source>
</evidence>
<reference evidence="6" key="1">
    <citation type="journal article" date="2023" name="Mol. Biol. Evol.">
        <title>Third-Generation Sequencing Reveals the Adaptive Role of the Epigenome in Three Deep-Sea Polychaetes.</title>
        <authorList>
            <person name="Perez M."/>
            <person name="Aroh O."/>
            <person name="Sun Y."/>
            <person name="Lan Y."/>
            <person name="Juniper S.K."/>
            <person name="Young C.R."/>
            <person name="Angers B."/>
            <person name="Qian P.Y."/>
        </authorList>
    </citation>
    <scope>NUCLEOTIDE SEQUENCE</scope>
    <source>
        <strain evidence="6">R07B-5</strain>
    </source>
</reference>
<dbReference type="EMBL" id="JAODUO010000402">
    <property type="protein sequence ID" value="KAK2181317.1"/>
    <property type="molecule type" value="Genomic_DNA"/>
</dbReference>
<dbReference type="InterPro" id="IPR055320">
    <property type="entry name" value="CEP72-like"/>
</dbReference>
<keyword evidence="7" id="KW-1185">Reference proteome</keyword>
<gene>
    <name evidence="6" type="ORF">NP493_403g01021</name>
</gene>
<dbReference type="Proteomes" id="UP001209878">
    <property type="component" value="Unassembled WGS sequence"/>
</dbReference>
<comment type="caution">
    <text evidence="6">The sequence shown here is derived from an EMBL/GenBank/DDBJ whole genome shotgun (WGS) entry which is preliminary data.</text>
</comment>
<evidence type="ECO:0000256" key="3">
    <source>
        <dbReference type="ARBA" id="ARBA00023054"/>
    </source>
</evidence>
<evidence type="ECO:0000313" key="7">
    <source>
        <dbReference type="Proteomes" id="UP001209878"/>
    </source>
</evidence>
<keyword evidence="2" id="KW-0677">Repeat</keyword>
<evidence type="ECO:0000256" key="4">
    <source>
        <dbReference type="SAM" id="Coils"/>
    </source>
</evidence>
<feature type="coiled-coil region" evidence="4">
    <location>
        <begin position="607"/>
        <end position="634"/>
    </location>
</feature>
<name>A0AAD9L134_RIDPI</name>
<feature type="region of interest" description="Disordered" evidence="5">
    <location>
        <begin position="1"/>
        <end position="26"/>
    </location>
</feature>
<evidence type="ECO:0008006" key="8">
    <source>
        <dbReference type="Google" id="ProtNLM"/>
    </source>
</evidence>
<dbReference type="AlphaFoldDB" id="A0AAD9L134"/>
<sequence length="796" mass="89096">MQPLHHKPRRAGSPPLQESNRPVQVSTKRVTAHYQAIDSRHSRCAGLAVTDTEKEMQKRWLGWQIGMESKGLKVNIGKTEVLVSSRRGTKANIKDSQGTSLRQVNKFKYLGVTVSEEGGSEEAVRARFAWAHDSKHCLKMALTISEEWIRERVQLKHNNLEDVRSLSLPGTYHEKIGSLSSSLRNFTRLKSLDLSRNAIDNLAELYRLRYNQRLQDLDLRLNAVARNEPDYRLFLIHMLPNLRRLDDRAVRDTERKAALMHFTPEQATELTVAPASSQPSLVMPPNPRVEHVRSLAKPPSALDENDTSLLDLVAHTHGDLSQQRHLTGSTAVVPEVVDYPTKVSQEMDREDAGHLTAGMGDAGTERPVQTQLYSRPPEEMHAGGEVTHKYESHMAGALTTGQSQSCPLPVTDAFQSRYPNLSAAVMQDKAGGIQRGHGDLTHTDTQQHRKNRVQFAADSNLKFQDEVEAYTSYKAQGYFTPQPGSRQEKDETKSAPPSAVCCDTETHHRGVEMYTPAPVETSLASDQGSMPPMPVDSYLPSDIQIRGSVEMGMEYSDILHKLSDLVDKHWNGAHSLTNSAHFKGGLLKLLKGLKSDGGATMTSYDSMTSETMNLSQMQEELQQLRAENDALNKRITLGGATCEAMDESKAKVMLVRANRDVSILRTRLQKSIEENKHLQDRVSELSRQYTDSSAFSGTDNKELERIAAENEALRRDIAALTGRLKQAQHLQEMASMLQESHKSLVTTNEHLLRELDEERRRHEGEVKQLHWSYDQLKKTAGLLPLKTSNGNSNGNK</sequence>
<dbReference type="SUPFAM" id="SSF52058">
    <property type="entry name" value="L domain-like"/>
    <property type="match status" value="1"/>
</dbReference>